<evidence type="ECO:0000313" key="7">
    <source>
        <dbReference type="EMBL" id="RMA79380.1"/>
    </source>
</evidence>
<dbReference type="RefSeq" id="WP_121877137.1">
    <property type="nucleotide sequence ID" value="NZ_REFJ01000004.1"/>
</dbReference>
<dbReference type="GO" id="GO:0015141">
    <property type="term" value="F:succinate transmembrane transporter activity"/>
    <property type="evidence" value="ECO:0007669"/>
    <property type="project" value="UniProtKB-ARBA"/>
</dbReference>
<evidence type="ECO:0000256" key="1">
    <source>
        <dbReference type="ARBA" id="ARBA00004141"/>
    </source>
</evidence>
<dbReference type="CDD" id="cd01115">
    <property type="entry name" value="SLC13_permease"/>
    <property type="match status" value="1"/>
</dbReference>
<feature type="transmembrane region" description="Helical" evidence="6">
    <location>
        <begin position="85"/>
        <end position="103"/>
    </location>
</feature>
<comment type="subcellular location">
    <subcellularLocation>
        <location evidence="1">Membrane</location>
        <topology evidence="1">Multi-pass membrane protein</topology>
    </subcellularLocation>
</comment>
<keyword evidence="2" id="KW-0813">Transport</keyword>
<evidence type="ECO:0000256" key="2">
    <source>
        <dbReference type="ARBA" id="ARBA00022448"/>
    </source>
</evidence>
<dbReference type="Pfam" id="PF00939">
    <property type="entry name" value="Na_sulph_symp"/>
    <property type="match status" value="1"/>
</dbReference>
<feature type="transmembrane region" description="Helical" evidence="6">
    <location>
        <begin position="45"/>
        <end position="73"/>
    </location>
</feature>
<accession>A0A3M0A3H6</accession>
<feature type="transmembrane region" description="Helical" evidence="6">
    <location>
        <begin position="219"/>
        <end position="241"/>
    </location>
</feature>
<feature type="transmembrane region" description="Helical" evidence="6">
    <location>
        <begin position="427"/>
        <end position="448"/>
    </location>
</feature>
<keyword evidence="3 6" id="KW-0812">Transmembrane</keyword>
<dbReference type="Proteomes" id="UP000267187">
    <property type="component" value="Unassembled WGS sequence"/>
</dbReference>
<dbReference type="GO" id="GO:0005886">
    <property type="term" value="C:plasma membrane"/>
    <property type="evidence" value="ECO:0007669"/>
    <property type="project" value="TreeGrafter"/>
</dbReference>
<dbReference type="PANTHER" id="PTHR10283:SF82">
    <property type="entry name" value="SOLUTE CARRIER FAMILY 13 MEMBER 2"/>
    <property type="match status" value="1"/>
</dbReference>
<dbReference type="OrthoDB" id="9766267at2"/>
<evidence type="ECO:0000313" key="8">
    <source>
        <dbReference type="Proteomes" id="UP000267187"/>
    </source>
</evidence>
<organism evidence="7 8">
    <name type="scientific">Umboniibacter marinipuniceus</name>
    <dbReference type="NCBI Taxonomy" id="569599"/>
    <lineage>
        <taxon>Bacteria</taxon>
        <taxon>Pseudomonadati</taxon>
        <taxon>Pseudomonadota</taxon>
        <taxon>Gammaproteobacteria</taxon>
        <taxon>Cellvibrionales</taxon>
        <taxon>Cellvibrionaceae</taxon>
        <taxon>Umboniibacter</taxon>
    </lineage>
</organism>
<protein>
    <submittedName>
        <fullName evidence="7">Sodium-dependent dicarboxylate transporter 2/3/5</fullName>
    </submittedName>
</protein>
<feature type="transmembrane region" description="Helical" evidence="6">
    <location>
        <begin position="398"/>
        <end position="415"/>
    </location>
</feature>
<keyword evidence="5 6" id="KW-0472">Membrane</keyword>
<feature type="transmembrane region" description="Helical" evidence="6">
    <location>
        <begin position="300"/>
        <end position="319"/>
    </location>
</feature>
<dbReference type="NCBIfam" id="TIGR00785">
    <property type="entry name" value="dass"/>
    <property type="match status" value="1"/>
</dbReference>
<evidence type="ECO:0000256" key="3">
    <source>
        <dbReference type="ARBA" id="ARBA00022692"/>
    </source>
</evidence>
<feature type="transmembrane region" description="Helical" evidence="6">
    <location>
        <begin position="277"/>
        <end position="294"/>
    </location>
</feature>
<dbReference type="AlphaFoldDB" id="A0A3M0A3H6"/>
<dbReference type="PROSITE" id="PS01271">
    <property type="entry name" value="NA_SULFATE"/>
    <property type="match status" value="1"/>
</dbReference>
<feature type="transmembrane region" description="Helical" evidence="6">
    <location>
        <begin position="175"/>
        <end position="199"/>
    </location>
</feature>
<dbReference type="InterPro" id="IPR001898">
    <property type="entry name" value="SLC13A/DASS"/>
</dbReference>
<feature type="transmembrane region" description="Helical" evidence="6">
    <location>
        <begin position="460"/>
        <end position="480"/>
    </location>
</feature>
<feature type="transmembrane region" description="Helical" evidence="6">
    <location>
        <begin position="340"/>
        <end position="366"/>
    </location>
</feature>
<dbReference type="InterPro" id="IPR031312">
    <property type="entry name" value="Na/sul_symport_CS"/>
</dbReference>
<proteinExistence type="predicted"/>
<evidence type="ECO:0000256" key="6">
    <source>
        <dbReference type="SAM" id="Phobius"/>
    </source>
</evidence>
<sequence length="481" mass="51258">MTSAAFVNRSNLSLFVGALSFLVMYMMGFYQTVMPAAAWQVTSVAVLMAIWWATEALPVAVTALLPVIVLPLLGFSDVRTLGSSYAHPLIFLFLGAFILALGLERWNLHRRLALNILLRTGTEGSRLIAGFMLIAALLSMGMTNTSTTMMLLPIALSVSAIISEREDVSEQHKQAFTVALLLGVAFGATIGGMATLIGTPPNALLAAFVSEQYGIDIGFSDWLVIGLPVTIFMLPVTWWVLTRLVFKFEVPASEAVNQHVKQMTLELGAMTQSEKRVGMVFLLVVLAWAFRKPIVAATGMSSLSDAGIALIGALLLFIIPARSQASDKLMTWDVAKTLPWAVLLLFGGGLSLAAAVSQSGLAVWLGEMLSPVSVLGLFALMLAISFTVVYLTELTSNLATTATFLPIVAAVAVQLDLNPLLLCVPVALAASCAFMLPVATAPNAIVYSSGRFQVADMARAGMRLNIVAGLFITAFCYVALS</sequence>
<keyword evidence="4 6" id="KW-1133">Transmembrane helix</keyword>
<feature type="transmembrane region" description="Helical" evidence="6">
    <location>
        <begin position="147"/>
        <end position="163"/>
    </location>
</feature>
<dbReference type="EMBL" id="REFJ01000004">
    <property type="protein sequence ID" value="RMA79380.1"/>
    <property type="molecule type" value="Genomic_DNA"/>
</dbReference>
<evidence type="ECO:0000256" key="5">
    <source>
        <dbReference type="ARBA" id="ARBA00023136"/>
    </source>
</evidence>
<dbReference type="PANTHER" id="PTHR10283">
    <property type="entry name" value="SOLUTE CARRIER FAMILY 13 MEMBER"/>
    <property type="match status" value="1"/>
</dbReference>
<evidence type="ECO:0000256" key="4">
    <source>
        <dbReference type="ARBA" id="ARBA00022989"/>
    </source>
</evidence>
<comment type="caution">
    <text evidence="7">The sequence shown here is derived from an EMBL/GenBank/DDBJ whole genome shotgun (WGS) entry which is preliminary data.</text>
</comment>
<reference evidence="7 8" key="1">
    <citation type="submission" date="2018-10" db="EMBL/GenBank/DDBJ databases">
        <title>Genomic Encyclopedia of Type Strains, Phase IV (KMG-IV): sequencing the most valuable type-strain genomes for metagenomic binning, comparative biology and taxonomic classification.</title>
        <authorList>
            <person name="Goeker M."/>
        </authorList>
    </citation>
    <scope>NUCLEOTIDE SEQUENCE [LARGE SCALE GENOMIC DNA]</scope>
    <source>
        <strain evidence="7 8">DSM 25080</strain>
    </source>
</reference>
<feature type="transmembrane region" description="Helical" evidence="6">
    <location>
        <begin position="372"/>
        <end position="391"/>
    </location>
</feature>
<feature type="transmembrane region" description="Helical" evidence="6">
    <location>
        <begin position="12"/>
        <end position="33"/>
    </location>
</feature>
<name>A0A3M0A3H6_9GAMM</name>
<gene>
    <name evidence="7" type="ORF">DFR27_1820</name>
</gene>
<keyword evidence="8" id="KW-1185">Reference proteome</keyword>